<feature type="domain" description="DNA polymerase III subunit delta C-terminal" evidence="11">
    <location>
        <begin position="214"/>
        <end position="315"/>
    </location>
</feature>
<comment type="similarity">
    <text evidence="7">Belongs to the DNA polymerase HolA subunit family.</text>
</comment>
<dbReference type="InterPro" id="IPR005790">
    <property type="entry name" value="DNA_polIII_delta"/>
</dbReference>
<name>A0A4P7BY02_9GAMM</name>
<dbReference type="EC" id="2.7.7.7" evidence="1 9"/>
<dbReference type="InterPro" id="IPR027417">
    <property type="entry name" value="P-loop_NTPase"/>
</dbReference>
<keyword evidence="6" id="KW-0239">DNA-directed DNA polymerase</keyword>
<dbReference type="NCBIfam" id="TIGR01128">
    <property type="entry name" value="holA"/>
    <property type="match status" value="1"/>
</dbReference>
<dbReference type="AlphaFoldDB" id="A0A4P7BY02"/>
<dbReference type="GO" id="GO:0009360">
    <property type="term" value="C:DNA polymerase III complex"/>
    <property type="evidence" value="ECO:0007669"/>
    <property type="project" value="UniProtKB-UniRule"/>
</dbReference>
<evidence type="ECO:0000256" key="6">
    <source>
        <dbReference type="ARBA" id="ARBA00022932"/>
    </source>
</evidence>
<evidence type="ECO:0000259" key="11">
    <source>
        <dbReference type="Pfam" id="PF14840"/>
    </source>
</evidence>
<evidence type="ECO:0000256" key="3">
    <source>
        <dbReference type="ARBA" id="ARBA00022679"/>
    </source>
</evidence>
<dbReference type="CDD" id="cd18138">
    <property type="entry name" value="HLD_clamp_pol_III_delta"/>
    <property type="match status" value="1"/>
</dbReference>
<proteinExistence type="inferred from homology"/>
<keyword evidence="3" id="KW-0808">Transferase</keyword>
<evidence type="ECO:0000256" key="2">
    <source>
        <dbReference type="ARBA" id="ARBA00017703"/>
    </source>
</evidence>
<sequence length="351" mass="39266">MRVKLEQLAVHLERELAPVYLLFGDEPLLIEESADLIRSQARSQGFNEREVMHIDRGFDWGQLQLVTASLSLFASRRFIELRLSGGGLGEAGGKALQAYGKDPSRDTLVLIISDKLERRHQRSSWFSVLEQVGVVVQVFKIESSSLPRWIERRMQSKNLHPTPEAVTALVERLEGNLLACAQEIDKLTLLYSEGTIDVHGVEEVVADNARYDAFRLVESALAGDVVQILRIWRGLRAEGVEPTVVLGALAWELRRLVGVASACAQGTPVDQALREQRVWERRKALSKQALSRHSAHRWQVFLQQLGDIDRMIKGAAKGRPWEAILQLCVAIAGVELFPPRQGSLGYELGRA</sequence>
<reference evidence="12 13" key="1">
    <citation type="submission" date="2019-03" db="EMBL/GenBank/DDBJ databases">
        <title>The genome sequence of Nitrosococcus wardiae strain D1FHST reveals the archetypal metabolic capacity of ammonia-oxidizing Gammaproteobacteria.</title>
        <authorList>
            <person name="Wang L."/>
            <person name="Lim C.K."/>
            <person name="Hanson T.E."/>
            <person name="Dang H."/>
            <person name="Klotz M.G."/>
        </authorList>
    </citation>
    <scope>NUCLEOTIDE SEQUENCE [LARGE SCALE GENOMIC DNA]</scope>
    <source>
        <strain evidence="12 13">D1FHS</strain>
    </source>
</reference>
<dbReference type="InterPro" id="IPR008921">
    <property type="entry name" value="DNA_pol3_clamp-load_cplx_C"/>
</dbReference>
<evidence type="ECO:0000259" key="10">
    <source>
        <dbReference type="Pfam" id="PF06144"/>
    </source>
</evidence>
<dbReference type="OrthoDB" id="9770982at2"/>
<evidence type="ECO:0000313" key="13">
    <source>
        <dbReference type="Proteomes" id="UP000294325"/>
    </source>
</evidence>
<dbReference type="Gene3D" id="1.20.272.10">
    <property type="match status" value="1"/>
</dbReference>
<dbReference type="Proteomes" id="UP000294325">
    <property type="component" value="Chromosome"/>
</dbReference>
<dbReference type="PANTHER" id="PTHR34388">
    <property type="entry name" value="DNA POLYMERASE III SUBUNIT DELTA"/>
    <property type="match status" value="1"/>
</dbReference>
<dbReference type="EMBL" id="CP038033">
    <property type="protein sequence ID" value="QBQ53332.1"/>
    <property type="molecule type" value="Genomic_DNA"/>
</dbReference>
<dbReference type="SUPFAM" id="SSF48019">
    <property type="entry name" value="post-AAA+ oligomerization domain-like"/>
    <property type="match status" value="1"/>
</dbReference>
<keyword evidence="13" id="KW-1185">Reference proteome</keyword>
<dbReference type="Gene3D" id="1.10.8.60">
    <property type="match status" value="1"/>
</dbReference>
<gene>
    <name evidence="12" type="ORF">E3U44_01510</name>
</gene>
<evidence type="ECO:0000313" key="12">
    <source>
        <dbReference type="EMBL" id="QBQ53332.1"/>
    </source>
</evidence>
<dbReference type="KEGG" id="nwr:E3U44_01510"/>
<dbReference type="GO" id="GO:0006261">
    <property type="term" value="P:DNA-templated DNA replication"/>
    <property type="evidence" value="ECO:0007669"/>
    <property type="project" value="TreeGrafter"/>
</dbReference>
<dbReference type="RefSeq" id="WP_134356347.1">
    <property type="nucleotide sequence ID" value="NZ_CP038033.1"/>
</dbReference>
<evidence type="ECO:0000256" key="9">
    <source>
        <dbReference type="NCBIfam" id="TIGR01128"/>
    </source>
</evidence>
<dbReference type="GO" id="GO:0003677">
    <property type="term" value="F:DNA binding"/>
    <property type="evidence" value="ECO:0007669"/>
    <property type="project" value="InterPro"/>
</dbReference>
<dbReference type="PANTHER" id="PTHR34388:SF1">
    <property type="entry name" value="DNA POLYMERASE III SUBUNIT DELTA"/>
    <property type="match status" value="1"/>
</dbReference>
<evidence type="ECO:0000256" key="8">
    <source>
        <dbReference type="ARBA" id="ARBA00049244"/>
    </source>
</evidence>
<keyword evidence="4" id="KW-0548">Nucleotidyltransferase</keyword>
<dbReference type="Gene3D" id="3.40.50.300">
    <property type="entry name" value="P-loop containing nucleotide triphosphate hydrolases"/>
    <property type="match status" value="1"/>
</dbReference>
<accession>A0A4P7BY02</accession>
<feature type="domain" description="DNA polymerase III delta N-terminal" evidence="10">
    <location>
        <begin position="20"/>
        <end position="138"/>
    </location>
</feature>
<dbReference type="InterPro" id="IPR010372">
    <property type="entry name" value="DNA_pol3_delta_N"/>
</dbReference>
<dbReference type="SUPFAM" id="SSF52540">
    <property type="entry name" value="P-loop containing nucleoside triphosphate hydrolases"/>
    <property type="match status" value="1"/>
</dbReference>
<protein>
    <recommendedName>
        <fullName evidence="2 9">DNA polymerase III subunit delta</fullName>
        <ecNumber evidence="1 9">2.7.7.7</ecNumber>
    </recommendedName>
</protein>
<dbReference type="InterPro" id="IPR032780">
    <property type="entry name" value="DNA_pol3_delt_C"/>
</dbReference>
<comment type="catalytic activity">
    <reaction evidence="8">
        <text>DNA(n) + a 2'-deoxyribonucleoside 5'-triphosphate = DNA(n+1) + diphosphate</text>
        <dbReference type="Rhea" id="RHEA:22508"/>
        <dbReference type="Rhea" id="RHEA-COMP:17339"/>
        <dbReference type="Rhea" id="RHEA-COMP:17340"/>
        <dbReference type="ChEBI" id="CHEBI:33019"/>
        <dbReference type="ChEBI" id="CHEBI:61560"/>
        <dbReference type="ChEBI" id="CHEBI:173112"/>
        <dbReference type="EC" id="2.7.7.7"/>
    </reaction>
</comment>
<evidence type="ECO:0000256" key="4">
    <source>
        <dbReference type="ARBA" id="ARBA00022695"/>
    </source>
</evidence>
<evidence type="ECO:0000256" key="1">
    <source>
        <dbReference type="ARBA" id="ARBA00012417"/>
    </source>
</evidence>
<evidence type="ECO:0000256" key="5">
    <source>
        <dbReference type="ARBA" id="ARBA00022705"/>
    </source>
</evidence>
<dbReference type="Pfam" id="PF14840">
    <property type="entry name" value="DNA_pol3_delt_C"/>
    <property type="match status" value="1"/>
</dbReference>
<evidence type="ECO:0000256" key="7">
    <source>
        <dbReference type="ARBA" id="ARBA00034754"/>
    </source>
</evidence>
<organism evidence="12 13">
    <name type="scientific">Nitrosococcus wardiae</name>
    <dbReference type="NCBI Taxonomy" id="1814290"/>
    <lineage>
        <taxon>Bacteria</taxon>
        <taxon>Pseudomonadati</taxon>
        <taxon>Pseudomonadota</taxon>
        <taxon>Gammaproteobacteria</taxon>
        <taxon>Chromatiales</taxon>
        <taxon>Chromatiaceae</taxon>
        <taxon>Nitrosococcus</taxon>
    </lineage>
</organism>
<keyword evidence="5" id="KW-0235">DNA replication</keyword>
<dbReference type="Pfam" id="PF06144">
    <property type="entry name" value="DNA_pol3_delta"/>
    <property type="match status" value="1"/>
</dbReference>
<dbReference type="GO" id="GO:0003887">
    <property type="term" value="F:DNA-directed DNA polymerase activity"/>
    <property type="evidence" value="ECO:0007669"/>
    <property type="project" value="UniProtKB-UniRule"/>
</dbReference>